<dbReference type="InterPro" id="IPR029044">
    <property type="entry name" value="Nucleotide-diphossugar_trans"/>
</dbReference>
<dbReference type="SUPFAM" id="SSF53448">
    <property type="entry name" value="Nucleotide-diphospho-sugar transferases"/>
    <property type="match status" value="1"/>
</dbReference>
<name>A0A1F8GAW9_9BACT</name>
<sequence length="245" mass="28624">MLEWALKSFLYFSKLCPNIIVHDDGSFNKKSASVLEKRFRNLKVLFKVEADRLIEKYPGLPDDIRKYRGGGHAVILEFFDLFLLSSAKKVMICDTDILFFKRPDEIINFVNGKSQFDALVSRQGVYDLMVSKEYEQRHQLIEKHADFMNSGLILINRKKFTLDMFVNYFRNTKREVKDYLVGMSGWGSLISQVNFDFFPVDTYIIKGRPGENTVMKHFTSPRRYDFFAYGIDIARKKIKKMSAGE</sequence>
<dbReference type="AlphaFoldDB" id="A0A1F8GAW9"/>
<protein>
    <submittedName>
        <fullName evidence="1">Uncharacterized protein</fullName>
    </submittedName>
</protein>
<comment type="caution">
    <text evidence="1">The sequence shown here is derived from an EMBL/GenBank/DDBJ whole genome shotgun (WGS) entry which is preliminary data.</text>
</comment>
<evidence type="ECO:0000313" key="1">
    <source>
        <dbReference type="EMBL" id="OGN22180.1"/>
    </source>
</evidence>
<dbReference type="EMBL" id="MGKI01000014">
    <property type="protein sequence ID" value="OGN22180.1"/>
    <property type="molecule type" value="Genomic_DNA"/>
</dbReference>
<proteinExistence type="predicted"/>
<accession>A0A1F8GAW9</accession>
<dbReference type="Proteomes" id="UP000178227">
    <property type="component" value="Unassembled WGS sequence"/>
</dbReference>
<reference evidence="1 2" key="1">
    <citation type="journal article" date="2016" name="Nat. Commun.">
        <title>Thousands of microbial genomes shed light on interconnected biogeochemical processes in an aquifer system.</title>
        <authorList>
            <person name="Anantharaman K."/>
            <person name="Brown C.T."/>
            <person name="Hug L.A."/>
            <person name="Sharon I."/>
            <person name="Castelle C.J."/>
            <person name="Probst A.J."/>
            <person name="Thomas B.C."/>
            <person name="Singh A."/>
            <person name="Wilkins M.J."/>
            <person name="Karaoz U."/>
            <person name="Brodie E.L."/>
            <person name="Williams K.H."/>
            <person name="Hubbard S.S."/>
            <person name="Banfield J.F."/>
        </authorList>
    </citation>
    <scope>NUCLEOTIDE SEQUENCE [LARGE SCALE GENOMIC DNA]</scope>
</reference>
<evidence type="ECO:0000313" key="2">
    <source>
        <dbReference type="Proteomes" id="UP000178227"/>
    </source>
</evidence>
<dbReference type="Gene3D" id="3.90.550.10">
    <property type="entry name" value="Spore Coat Polysaccharide Biosynthesis Protein SpsA, Chain A"/>
    <property type="match status" value="1"/>
</dbReference>
<organism evidence="1 2">
    <name type="scientific">Candidatus Yanofskybacteria bacterium RIFCSPLOWO2_01_FULL_42_49</name>
    <dbReference type="NCBI Taxonomy" id="1802694"/>
    <lineage>
        <taxon>Bacteria</taxon>
        <taxon>Candidatus Yanofskyibacteriota</taxon>
    </lineage>
</organism>
<gene>
    <name evidence="1" type="ORF">A2918_03405</name>
</gene>